<dbReference type="AlphaFoldDB" id="A0A699XPS3"/>
<evidence type="ECO:0000256" key="1">
    <source>
        <dbReference type="SAM" id="MobiDB-lite"/>
    </source>
</evidence>
<protein>
    <submittedName>
        <fullName evidence="2">Uncharacterized protein</fullName>
    </submittedName>
</protein>
<dbReference type="EMBL" id="BKCJ011889301">
    <property type="protein sequence ID" value="GFD61293.1"/>
    <property type="molecule type" value="Genomic_DNA"/>
</dbReference>
<sequence length="78" mass="8261">AAGLARVARGAAAAERAGLELAAEAHVARELAGETLGRRVGRLLAEHRLVLERPASRSGRVSKGFERLSTSEEERATD</sequence>
<feature type="non-terminal residue" evidence="2">
    <location>
        <position position="78"/>
    </location>
</feature>
<feature type="compositionally biased region" description="Basic and acidic residues" evidence="1">
    <location>
        <begin position="63"/>
        <end position="78"/>
    </location>
</feature>
<accession>A0A699XPS3</accession>
<name>A0A699XPS3_TANCI</name>
<proteinExistence type="predicted"/>
<feature type="region of interest" description="Disordered" evidence="1">
    <location>
        <begin position="56"/>
        <end position="78"/>
    </location>
</feature>
<comment type="caution">
    <text evidence="2">The sequence shown here is derived from an EMBL/GenBank/DDBJ whole genome shotgun (WGS) entry which is preliminary data.</text>
</comment>
<feature type="non-terminal residue" evidence="2">
    <location>
        <position position="1"/>
    </location>
</feature>
<gene>
    <name evidence="2" type="ORF">Tci_933262</name>
</gene>
<reference evidence="2" key="1">
    <citation type="journal article" date="2019" name="Sci. Rep.">
        <title>Draft genome of Tanacetum cinerariifolium, the natural source of mosquito coil.</title>
        <authorList>
            <person name="Yamashiro T."/>
            <person name="Shiraishi A."/>
            <person name="Satake H."/>
            <person name="Nakayama K."/>
        </authorList>
    </citation>
    <scope>NUCLEOTIDE SEQUENCE</scope>
</reference>
<evidence type="ECO:0000313" key="2">
    <source>
        <dbReference type="EMBL" id="GFD61293.1"/>
    </source>
</evidence>
<organism evidence="2">
    <name type="scientific">Tanacetum cinerariifolium</name>
    <name type="common">Dalmatian daisy</name>
    <name type="synonym">Chrysanthemum cinerariifolium</name>
    <dbReference type="NCBI Taxonomy" id="118510"/>
    <lineage>
        <taxon>Eukaryota</taxon>
        <taxon>Viridiplantae</taxon>
        <taxon>Streptophyta</taxon>
        <taxon>Embryophyta</taxon>
        <taxon>Tracheophyta</taxon>
        <taxon>Spermatophyta</taxon>
        <taxon>Magnoliopsida</taxon>
        <taxon>eudicotyledons</taxon>
        <taxon>Gunneridae</taxon>
        <taxon>Pentapetalae</taxon>
        <taxon>asterids</taxon>
        <taxon>campanulids</taxon>
        <taxon>Asterales</taxon>
        <taxon>Asteraceae</taxon>
        <taxon>Asteroideae</taxon>
        <taxon>Anthemideae</taxon>
        <taxon>Anthemidinae</taxon>
        <taxon>Tanacetum</taxon>
    </lineage>
</organism>